<feature type="domain" description="Flagellar hook-associated protein 2 C-terminal" evidence="7">
    <location>
        <begin position="270"/>
        <end position="505"/>
    </location>
</feature>
<gene>
    <name evidence="8" type="primary">fliD</name>
    <name evidence="8" type="ORF">BGL_1c01460</name>
</gene>
<dbReference type="GO" id="GO:0007155">
    <property type="term" value="P:cell adhesion"/>
    <property type="evidence" value="ECO:0007669"/>
    <property type="project" value="InterPro"/>
</dbReference>
<evidence type="ECO:0000256" key="4">
    <source>
        <dbReference type="ARBA" id="ARBA00023143"/>
    </source>
</evidence>
<organism evidence="8 9">
    <name type="scientific">Burkholderia plantarii</name>
    <dbReference type="NCBI Taxonomy" id="41899"/>
    <lineage>
        <taxon>Bacteria</taxon>
        <taxon>Pseudomonadati</taxon>
        <taxon>Pseudomonadota</taxon>
        <taxon>Betaproteobacteria</taxon>
        <taxon>Burkholderiales</taxon>
        <taxon>Burkholderiaceae</taxon>
        <taxon>Burkholderia</taxon>
    </lineage>
</organism>
<keyword evidence="5" id="KW-0964">Secreted</keyword>
<keyword evidence="9" id="KW-1185">Reference proteome</keyword>
<dbReference type="EMBL" id="CP002580">
    <property type="protein sequence ID" value="AJK44699.1"/>
    <property type="molecule type" value="Genomic_DNA"/>
</dbReference>
<dbReference type="InterPro" id="IPR010809">
    <property type="entry name" value="FliD_C"/>
</dbReference>
<comment type="function">
    <text evidence="5">Required for morphogenesis and for the elongation of the flagellar filament by facilitating polymerization of the flagellin monomers at the tip of growing filament. Forms a capping structure, which prevents flagellin subunits (transported through the central channel of the flagellum) from leaking out without polymerization at the distal end.</text>
</comment>
<evidence type="ECO:0000256" key="1">
    <source>
        <dbReference type="ARBA" id="ARBA00009764"/>
    </source>
</evidence>
<keyword evidence="8" id="KW-0966">Cell projection</keyword>
<feature type="domain" description="Flagellar hook-associated protein 2 N-terminal" evidence="6">
    <location>
        <begin position="47"/>
        <end position="143"/>
    </location>
</feature>
<evidence type="ECO:0000259" key="7">
    <source>
        <dbReference type="Pfam" id="PF07195"/>
    </source>
</evidence>
<evidence type="ECO:0000313" key="9">
    <source>
        <dbReference type="Proteomes" id="UP000031838"/>
    </source>
</evidence>
<dbReference type="GO" id="GO:0005576">
    <property type="term" value="C:extracellular region"/>
    <property type="evidence" value="ECO:0007669"/>
    <property type="project" value="UniProtKB-SubCell"/>
</dbReference>
<dbReference type="AlphaFoldDB" id="A0A0B6RR82"/>
<comment type="similarity">
    <text evidence="1 5">Belongs to the FliD family.</text>
</comment>
<keyword evidence="3" id="KW-0175">Coiled coil</keyword>
<dbReference type="KEGG" id="bgp:BGL_1c01460"/>
<evidence type="ECO:0000256" key="3">
    <source>
        <dbReference type="ARBA" id="ARBA00023054"/>
    </source>
</evidence>
<dbReference type="GO" id="GO:0071973">
    <property type="term" value="P:bacterial-type flagellum-dependent cell motility"/>
    <property type="evidence" value="ECO:0007669"/>
    <property type="project" value="TreeGrafter"/>
</dbReference>
<comment type="subcellular location">
    <subcellularLocation>
        <location evidence="5">Secreted</location>
    </subcellularLocation>
    <subcellularLocation>
        <location evidence="5">Bacterial flagellum</location>
    </subcellularLocation>
</comment>
<keyword evidence="8" id="KW-0282">Flagellum</keyword>
<proteinExistence type="inferred from homology"/>
<dbReference type="Pfam" id="PF02465">
    <property type="entry name" value="FliD_N"/>
    <property type="match status" value="1"/>
</dbReference>
<reference evidence="9" key="1">
    <citation type="submission" date="2011-03" db="EMBL/GenBank/DDBJ databases">
        <authorList>
            <person name="Voget S."/>
            <person name="Streit W.R."/>
            <person name="Jaeger K.E."/>
            <person name="Daniel R."/>
        </authorList>
    </citation>
    <scope>NUCLEOTIDE SEQUENCE [LARGE SCALE GENOMIC DNA]</scope>
    <source>
        <strain evidence="9">PG1</strain>
    </source>
</reference>
<name>A0A0B6RR82_BURPL</name>
<sequence length="528" mass="52327">MAPQRSYAMSTISSSILSSQTSNNQLSSSTALQEAAQSIISGSTGNTGMDVNTLVTALVNSKTAAQASLLSTAIALNQNKSQAYTALQTALTTLQSSLATLSDGTFAQTFTATASGSGLTASAGAGAVAGTYQIGVTQIAQSQSLSSPAFGASTQLGTGTMTLTVNGKSSTVSINSNNNTLAGIKDAINNASDNPGVTATIVNGADGAHLVLSSTNSGAANTINVSVNATTDTGLSELGVTSTPSTTGGQSTIVSAGTTAATSWTQSTAAQDAQFTVGGIANSSSTNTVTSAIAGVTLNLTQAAVSTTTPATKQTLTIAADTTKQSAAITTFVQNYNALVTAMQTVGSYSTTAGSNKPTVGALFGDSALNSIQSQLSAILGGSVTSNGVTATLNSLGITVSDGTDGATAGDLVINQTTLTTALTSNPGATAALFNSTNGIGAQMNTAITSITSDKGVLTQSENSVTSTLASLSTQQTALSAYAQTLTTQYNTQFTQLNTVLAEMTTNQNYLTQLFGGTNSAGALATNK</sequence>
<dbReference type="Pfam" id="PF07195">
    <property type="entry name" value="FliD_C"/>
    <property type="match status" value="1"/>
</dbReference>
<dbReference type="HOGENOM" id="CLU_015182_5_1_4"/>
<accession>A0A0B6RR82</accession>
<keyword evidence="4 5" id="KW-0975">Bacterial flagellum</keyword>
<dbReference type="Proteomes" id="UP000031838">
    <property type="component" value="Chromosome 1"/>
</dbReference>
<dbReference type="GO" id="GO:0009424">
    <property type="term" value="C:bacterial-type flagellum hook"/>
    <property type="evidence" value="ECO:0007669"/>
    <property type="project" value="UniProtKB-UniRule"/>
</dbReference>
<evidence type="ECO:0000256" key="5">
    <source>
        <dbReference type="RuleBase" id="RU362066"/>
    </source>
</evidence>
<evidence type="ECO:0000256" key="2">
    <source>
        <dbReference type="ARBA" id="ARBA00011255"/>
    </source>
</evidence>
<protein>
    <recommendedName>
        <fullName evidence="5">Flagellar hook-associated protein 2</fullName>
        <shortName evidence="5">HAP2</shortName>
    </recommendedName>
    <alternativeName>
        <fullName evidence="5">Flagellar cap protein</fullName>
    </alternativeName>
</protein>
<dbReference type="InterPro" id="IPR040026">
    <property type="entry name" value="FliD"/>
</dbReference>
<comment type="subunit">
    <text evidence="2 5">Homopentamer.</text>
</comment>
<dbReference type="GO" id="GO:0009421">
    <property type="term" value="C:bacterial-type flagellum filament cap"/>
    <property type="evidence" value="ECO:0007669"/>
    <property type="project" value="InterPro"/>
</dbReference>
<evidence type="ECO:0000259" key="6">
    <source>
        <dbReference type="Pfam" id="PF02465"/>
    </source>
</evidence>
<reference evidence="8 9" key="2">
    <citation type="journal article" date="2016" name="Appl. Microbiol. Biotechnol.">
        <title>Mutations improving production and secretion of extracellular lipase by Burkholderia glumae PG1.</title>
        <authorList>
            <person name="Knapp A."/>
            <person name="Voget S."/>
            <person name="Gao R."/>
            <person name="Zaburannyi N."/>
            <person name="Krysciak D."/>
            <person name="Breuer M."/>
            <person name="Hauer B."/>
            <person name="Streit W.R."/>
            <person name="Muller R."/>
            <person name="Daniel R."/>
            <person name="Jaeger K.E."/>
        </authorList>
    </citation>
    <scope>NUCLEOTIDE SEQUENCE [LARGE SCALE GENOMIC DNA]</scope>
    <source>
        <strain evidence="8 9">PG1</strain>
    </source>
</reference>
<dbReference type="PANTHER" id="PTHR30288:SF0">
    <property type="entry name" value="FLAGELLAR HOOK-ASSOCIATED PROTEIN 2"/>
    <property type="match status" value="1"/>
</dbReference>
<keyword evidence="8" id="KW-0969">Cilium</keyword>
<dbReference type="InterPro" id="IPR003481">
    <property type="entry name" value="FliD_N"/>
</dbReference>
<evidence type="ECO:0000313" key="8">
    <source>
        <dbReference type="EMBL" id="AJK44699.1"/>
    </source>
</evidence>
<dbReference type="PANTHER" id="PTHR30288">
    <property type="entry name" value="FLAGELLAR CAP/ASSEMBLY PROTEIN FLID"/>
    <property type="match status" value="1"/>
</dbReference>